<feature type="domain" description="PAC" evidence="2">
    <location>
        <begin position="355"/>
        <end position="407"/>
    </location>
</feature>
<feature type="domain" description="CBS" evidence="4">
    <location>
        <begin position="207"/>
        <end position="265"/>
    </location>
</feature>
<dbReference type="PROSITE" id="PS50887">
    <property type="entry name" value="GGDEF"/>
    <property type="match status" value="1"/>
</dbReference>
<dbReference type="SUPFAM" id="SSF55785">
    <property type="entry name" value="PYP-like sensor domain (PAS domain)"/>
    <property type="match status" value="1"/>
</dbReference>
<dbReference type="GO" id="GO:0071111">
    <property type="term" value="F:cyclic-guanylate-specific phosphodiesterase activity"/>
    <property type="evidence" value="ECO:0007669"/>
    <property type="project" value="UniProtKB-EC"/>
</dbReference>
<evidence type="ECO:0000259" key="4">
    <source>
        <dbReference type="PROSITE" id="PS51371"/>
    </source>
</evidence>
<reference evidence="5" key="1">
    <citation type="submission" date="2016-10" db="EMBL/GenBank/DDBJ databases">
        <title>Sequence of Gallionella enrichment culture.</title>
        <authorList>
            <person name="Poehlein A."/>
            <person name="Muehling M."/>
            <person name="Daniel R."/>
        </authorList>
    </citation>
    <scope>NUCLEOTIDE SEQUENCE</scope>
</reference>
<dbReference type="NCBIfam" id="TIGR00254">
    <property type="entry name" value="GGDEF"/>
    <property type="match status" value="1"/>
</dbReference>
<dbReference type="InterPro" id="IPR000160">
    <property type="entry name" value="GGDEF_dom"/>
</dbReference>
<gene>
    <name evidence="5" type="primary">gmr_137</name>
    <name evidence="5" type="ORF">GALL_280450</name>
</gene>
<feature type="domain" description="CBS" evidence="4">
    <location>
        <begin position="16"/>
        <end position="74"/>
    </location>
</feature>
<dbReference type="PROSITE" id="PS50112">
    <property type="entry name" value="PAS"/>
    <property type="match status" value="1"/>
</dbReference>
<evidence type="ECO:0000259" key="2">
    <source>
        <dbReference type="PROSITE" id="PS50113"/>
    </source>
</evidence>
<organism evidence="5">
    <name type="scientific">mine drainage metagenome</name>
    <dbReference type="NCBI Taxonomy" id="410659"/>
    <lineage>
        <taxon>unclassified sequences</taxon>
        <taxon>metagenomes</taxon>
        <taxon>ecological metagenomes</taxon>
    </lineage>
</organism>
<dbReference type="InterPro" id="IPR043128">
    <property type="entry name" value="Rev_trsase/Diguanyl_cyclase"/>
</dbReference>
<dbReference type="Pfam" id="PF00571">
    <property type="entry name" value="CBS"/>
    <property type="match status" value="4"/>
</dbReference>
<dbReference type="PROSITE" id="PS51371">
    <property type="entry name" value="CBS"/>
    <property type="match status" value="4"/>
</dbReference>
<dbReference type="InterPro" id="IPR035965">
    <property type="entry name" value="PAS-like_dom_sf"/>
</dbReference>
<dbReference type="Pfam" id="PF13426">
    <property type="entry name" value="PAS_9"/>
    <property type="match status" value="1"/>
</dbReference>
<dbReference type="InterPro" id="IPR029787">
    <property type="entry name" value="Nucleotide_cyclase"/>
</dbReference>
<sequence>MREAMTHTETTLRSLIYHSLLNCAAATPLAEAARRMVEAQRSSILVEDQGKIVGIWTERDALTVVFSTPETGQSPISLSMSSPVKTIHIDTRIGDAASRFRRENVRHFLVIDDFGEPKGIVSQSDVVSNQSVEYYISLRDVKSVFNRKPLILPSTTPAPQAIQEMQQNNFDAIVVEGPGGSHGIFSERDVLKLIGSGQPVSTIGKLATFPLISVPASSSLYQARKQFIENNIRHLGVSGDDGELLGLISYADILANIEGEYIRELGEALKERDERLAISNRHLRLAAKVFESTFEAIFVTNADQLIESVNPAFTMITGYQAHEVIGKKPAILASGKHDSAFYESMHKALALVGHWQGEIWNRRRDGEIYVQWITINAVKNDAGEVSNYVAVFSDITHRKAAEERLSFLAQHDALTRLPNRVLLEDRLLRAISHAQRNNQKLAVIFLDLVDFKKVNDSFGHHAGDQLLQIVAQKLSACVRAEDTVARLGGDEFVMLLEEISAEDNIPLIAKKILDSLSRPVMLEGREVSVGSSIGISLYPEDGQDVDDLIRNADAAMYQAKMQGGNTFCFYAG</sequence>
<evidence type="ECO:0000313" key="5">
    <source>
        <dbReference type="EMBL" id="OIQ90046.1"/>
    </source>
</evidence>
<dbReference type="Gene3D" id="3.30.450.20">
    <property type="entry name" value="PAS domain"/>
    <property type="match status" value="1"/>
</dbReference>
<protein>
    <submittedName>
        <fullName evidence="5">Cyclic di-GMP phosphodiesterase Gmr</fullName>
        <ecNumber evidence="5">3.1.4.52</ecNumber>
    </submittedName>
</protein>
<proteinExistence type="predicted"/>
<dbReference type="SMART" id="SM00116">
    <property type="entry name" value="CBS"/>
    <property type="match status" value="4"/>
</dbReference>
<dbReference type="SMART" id="SM00267">
    <property type="entry name" value="GGDEF"/>
    <property type="match status" value="1"/>
</dbReference>
<dbReference type="EC" id="3.1.4.52" evidence="5"/>
<name>A0A1J5R254_9ZZZZ</name>
<comment type="caution">
    <text evidence="5">The sequence shown here is derived from an EMBL/GenBank/DDBJ whole genome shotgun (WGS) entry which is preliminary data.</text>
</comment>
<dbReference type="InterPro" id="IPR001610">
    <property type="entry name" value="PAC"/>
</dbReference>
<feature type="domain" description="PAS" evidence="1">
    <location>
        <begin position="282"/>
        <end position="327"/>
    </location>
</feature>
<dbReference type="NCBIfam" id="TIGR00229">
    <property type="entry name" value="sensory_box"/>
    <property type="match status" value="1"/>
</dbReference>
<dbReference type="PANTHER" id="PTHR46663:SF3">
    <property type="entry name" value="SLL0267 PROTEIN"/>
    <property type="match status" value="1"/>
</dbReference>
<dbReference type="FunFam" id="3.30.70.270:FF:000001">
    <property type="entry name" value="Diguanylate cyclase domain protein"/>
    <property type="match status" value="1"/>
</dbReference>
<dbReference type="EMBL" id="MLJW01000306">
    <property type="protein sequence ID" value="OIQ90046.1"/>
    <property type="molecule type" value="Genomic_DNA"/>
</dbReference>
<feature type="domain" description="GGDEF" evidence="3">
    <location>
        <begin position="439"/>
        <end position="572"/>
    </location>
</feature>
<dbReference type="InterPro" id="IPR052163">
    <property type="entry name" value="DGC-Regulatory_Protein"/>
</dbReference>
<dbReference type="SUPFAM" id="SSF55073">
    <property type="entry name" value="Nucleotide cyclase"/>
    <property type="match status" value="1"/>
</dbReference>
<dbReference type="SMART" id="SM00086">
    <property type="entry name" value="PAC"/>
    <property type="match status" value="1"/>
</dbReference>
<evidence type="ECO:0000259" key="3">
    <source>
        <dbReference type="PROSITE" id="PS50887"/>
    </source>
</evidence>
<dbReference type="PROSITE" id="PS50113">
    <property type="entry name" value="PAC"/>
    <property type="match status" value="1"/>
</dbReference>
<dbReference type="AlphaFoldDB" id="A0A1J5R254"/>
<evidence type="ECO:0000259" key="1">
    <source>
        <dbReference type="PROSITE" id="PS50112"/>
    </source>
</evidence>
<dbReference type="Gene3D" id="3.10.580.10">
    <property type="entry name" value="CBS-domain"/>
    <property type="match status" value="2"/>
</dbReference>
<dbReference type="InterPro" id="IPR000014">
    <property type="entry name" value="PAS"/>
</dbReference>
<dbReference type="CDD" id="cd01949">
    <property type="entry name" value="GGDEF"/>
    <property type="match status" value="1"/>
</dbReference>
<dbReference type="SUPFAM" id="SSF54631">
    <property type="entry name" value="CBS-domain pair"/>
    <property type="match status" value="2"/>
</dbReference>
<dbReference type="InterPro" id="IPR046342">
    <property type="entry name" value="CBS_dom_sf"/>
</dbReference>
<keyword evidence="5" id="KW-0378">Hydrolase</keyword>
<dbReference type="InterPro" id="IPR000700">
    <property type="entry name" value="PAS-assoc_C"/>
</dbReference>
<dbReference type="PANTHER" id="PTHR46663">
    <property type="entry name" value="DIGUANYLATE CYCLASE DGCT-RELATED"/>
    <property type="match status" value="1"/>
</dbReference>
<dbReference type="SMART" id="SM00091">
    <property type="entry name" value="PAS"/>
    <property type="match status" value="1"/>
</dbReference>
<accession>A0A1J5R254</accession>
<dbReference type="Gene3D" id="3.30.70.270">
    <property type="match status" value="1"/>
</dbReference>
<feature type="domain" description="CBS" evidence="4">
    <location>
        <begin position="80"/>
        <end position="138"/>
    </location>
</feature>
<dbReference type="CDD" id="cd00130">
    <property type="entry name" value="PAS"/>
    <property type="match status" value="1"/>
</dbReference>
<feature type="domain" description="CBS" evidence="4">
    <location>
        <begin position="145"/>
        <end position="200"/>
    </location>
</feature>
<dbReference type="InterPro" id="IPR000644">
    <property type="entry name" value="CBS_dom"/>
</dbReference>
<dbReference type="Pfam" id="PF00990">
    <property type="entry name" value="GGDEF"/>
    <property type="match status" value="1"/>
</dbReference>